<protein>
    <recommendedName>
        <fullName evidence="2">Mce/MlaD domain-containing protein</fullName>
    </recommendedName>
</protein>
<dbReference type="PANTHER" id="PTHR33371">
    <property type="entry name" value="INTERMEMBRANE PHOSPHOLIPID TRANSPORT SYSTEM BINDING PROTEIN MLAD-RELATED"/>
    <property type="match status" value="1"/>
</dbReference>
<dbReference type="Proteomes" id="UP000193622">
    <property type="component" value="Unassembled WGS sequence"/>
</dbReference>
<sequence>MLTRLVRVQLVLFSIASVLGITAMVVGYIQAPTLLGIGRYTVTMELPEGGGLYRFSNVTVRGVQVGKVTELELTPGGPRATLSLQTSPRVPADLTAEIRSVSAVGEQYVDLRPHTDTGPYLGEGSVIRAVDVNVPQKVGPMLDQMSALLGSIPKERIVDLLDETSQALDGADFDLGSLVDSSSTLSQALRANGEAASALTDESVPLLDAQRQTTDSLRQWASNLAGITRQIDENDAAVQDILEVGPGAADEAARLLSDVRPTLPLLLANLTTVGQIAVTYRPGVEQLLVLFPPYIAALQGFALPWNNPTGWPLGDFTATSGDPPACTVGFLPASQWRSPADLTDIDTPDNLFCKLPQDSPIAVRGARNTPCLENPGKRAPTVEICRSDQAYQPLALRQHALGPNPIDPSAIAQGIPPDDRILPGDGLYGPIEGTPPPPGAVTSPPPGASTSTPGPVPAPSSPGPSMPSAQPAAPATNAILQAAASGPVAFAQYDPASGRYVTPDGQTHEQSDLVTAGSPKTWRDLMPN</sequence>
<dbReference type="AlphaFoldDB" id="A0A1X1WI21"/>
<dbReference type="InterPro" id="IPR003399">
    <property type="entry name" value="Mce/MlaD"/>
</dbReference>
<dbReference type="EMBL" id="LQPC01000037">
    <property type="protein sequence ID" value="ORV86180.1"/>
    <property type="molecule type" value="Genomic_DNA"/>
</dbReference>
<reference evidence="3 4" key="1">
    <citation type="submission" date="2016-01" db="EMBL/GenBank/DDBJ databases">
        <title>The new phylogeny of the genus Mycobacterium.</title>
        <authorList>
            <person name="Tarcisio F."/>
            <person name="Conor M."/>
            <person name="Antonella G."/>
            <person name="Elisabetta G."/>
            <person name="Giulia F.S."/>
            <person name="Sara T."/>
            <person name="Anna F."/>
            <person name="Clotilde B."/>
            <person name="Roberto B."/>
            <person name="Veronica D.S."/>
            <person name="Fabio R."/>
            <person name="Monica P."/>
            <person name="Olivier J."/>
            <person name="Enrico T."/>
            <person name="Nicola S."/>
        </authorList>
    </citation>
    <scope>NUCLEOTIDE SEQUENCE [LARGE SCALE GENOMIC DNA]</scope>
    <source>
        <strain evidence="3 4">DSM 45541</strain>
    </source>
</reference>
<dbReference type="GO" id="GO:0005576">
    <property type="term" value="C:extracellular region"/>
    <property type="evidence" value="ECO:0007669"/>
    <property type="project" value="TreeGrafter"/>
</dbReference>
<dbReference type="InterPro" id="IPR052336">
    <property type="entry name" value="MlaD_Phospholipid_Transporter"/>
</dbReference>
<dbReference type="RefSeq" id="WP_085176113.1">
    <property type="nucleotide sequence ID" value="NZ_LQPC01000037.1"/>
</dbReference>
<accession>A0A1X1WI21</accession>
<comment type="caution">
    <text evidence="3">The sequence shown here is derived from an EMBL/GenBank/DDBJ whole genome shotgun (WGS) entry which is preliminary data.</text>
</comment>
<evidence type="ECO:0000256" key="1">
    <source>
        <dbReference type="SAM" id="MobiDB-lite"/>
    </source>
</evidence>
<feature type="compositionally biased region" description="Pro residues" evidence="1">
    <location>
        <begin position="433"/>
        <end position="447"/>
    </location>
</feature>
<feature type="region of interest" description="Disordered" evidence="1">
    <location>
        <begin position="495"/>
        <end position="528"/>
    </location>
</feature>
<feature type="region of interest" description="Disordered" evidence="1">
    <location>
        <begin position="400"/>
        <end position="474"/>
    </location>
</feature>
<feature type="compositionally biased region" description="Pro residues" evidence="1">
    <location>
        <begin position="454"/>
        <end position="465"/>
    </location>
</feature>
<gene>
    <name evidence="3" type="ORF">AWC12_19020</name>
</gene>
<organism evidence="3 4">
    <name type="scientific">Mycolicibacterium iranicum</name>
    <name type="common">Mycobacterium iranicum</name>
    <dbReference type="NCBI Taxonomy" id="912594"/>
    <lineage>
        <taxon>Bacteria</taxon>
        <taxon>Bacillati</taxon>
        <taxon>Actinomycetota</taxon>
        <taxon>Actinomycetes</taxon>
        <taxon>Mycobacteriales</taxon>
        <taxon>Mycobacteriaceae</taxon>
        <taxon>Mycolicibacterium</taxon>
    </lineage>
</organism>
<evidence type="ECO:0000313" key="4">
    <source>
        <dbReference type="Proteomes" id="UP000193622"/>
    </source>
</evidence>
<dbReference type="InterPro" id="IPR005693">
    <property type="entry name" value="Mce"/>
</dbReference>
<feature type="domain" description="Mce/MlaD" evidence="2">
    <location>
        <begin position="39"/>
        <end position="113"/>
    </location>
</feature>
<dbReference type="Pfam" id="PF02470">
    <property type="entry name" value="MlaD"/>
    <property type="match status" value="1"/>
</dbReference>
<dbReference type="PANTHER" id="PTHR33371:SF16">
    <property type="entry name" value="MCE-FAMILY PROTEIN MCE3F"/>
    <property type="match status" value="1"/>
</dbReference>
<evidence type="ECO:0000313" key="3">
    <source>
        <dbReference type="EMBL" id="ORV86180.1"/>
    </source>
</evidence>
<proteinExistence type="predicted"/>
<evidence type="ECO:0000259" key="2">
    <source>
        <dbReference type="Pfam" id="PF02470"/>
    </source>
</evidence>
<name>A0A1X1WI21_MYCIR</name>
<dbReference type="NCBIfam" id="TIGR00996">
    <property type="entry name" value="Mtu_fam_mce"/>
    <property type="match status" value="1"/>
</dbReference>